<gene>
    <name evidence="1" type="ORF">SAMN05421659_107141</name>
</gene>
<dbReference type="InterPro" id="IPR036163">
    <property type="entry name" value="HMA_dom_sf"/>
</dbReference>
<evidence type="ECO:0000313" key="1">
    <source>
        <dbReference type="EMBL" id="SEW24054.1"/>
    </source>
</evidence>
<proteinExistence type="predicted"/>
<dbReference type="Proteomes" id="UP000199701">
    <property type="component" value="Unassembled WGS sequence"/>
</dbReference>
<evidence type="ECO:0000313" key="2">
    <source>
        <dbReference type="Proteomes" id="UP000199701"/>
    </source>
</evidence>
<keyword evidence="2" id="KW-1185">Reference proteome</keyword>
<protein>
    <submittedName>
        <fullName evidence="1">Uncharacterized protein</fullName>
    </submittedName>
</protein>
<dbReference type="OrthoDB" id="1923382at2"/>
<dbReference type="AlphaFoldDB" id="A0A1I0QAJ7"/>
<dbReference type="RefSeq" id="WP_092453750.1">
    <property type="nucleotide sequence ID" value="NZ_FOJI01000007.1"/>
</dbReference>
<sequence>MKSIRINIEGLQEIETQDKVRDQLESVIGVQNVGMSAGQTYVDVDYDEQTSDIELNNHLQNNGYKITDRIIEIR</sequence>
<accession>A0A1I0QAJ7</accession>
<dbReference type="SUPFAM" id="SSF55008">
    <property type="entry name" value="HMA, heavy metal-associated domain"/>
    <property type="match status" value="1"/>
</dbReference>
<dbReference type="EMBL" id="FOJI01000007">
    <property type="protein sequence ID" value="SEW24054.1"/>
    <property type="molecule type" value="Genomic_DNA"/>
</dbReference>
<dbReference type="GO" id="GO:0046872">
    <property type="term" value="F:metal ion binding"/>
    <property type="evidence" value="ECO:0007669"/>
    <property type="project" value="InterPro"/>
</dbReference>
<organism evidence="1 2">
    <name type="scientific">[Clostridium] fimetarium</name>
    <dbReference type="NCBI Taxonomy" id="99656"/>
    <lineage>
        <taxon>Bacteria</taxon>
        <taxon>Bacillati</taxon>
        <taxon>Bacillota</taxon>
        <taxon>Clostridia</taxon>
        <taxon>Lachnospirales</taxon>
        <taxon>Lachnospiraceae</taxon>
    </lineage>
</organism>
<reference evidence="1 2" key="1">
    <citation type="submission" date="2016-10" db="EMBL/GenBank/DDBJ databases">
        <authorList>
            <person name="de Groot N.N."/>
        </authorList>
    </citation>
    <scope>NUCLEOTIDE SEQUENCE [LARGE SCALE GENOMIC DNA]</scope>
    <source>
        <strain evidence="1 2">DSM 9179</strain>
    </source>
</reference>
<name>A0A1I0QAJ7_9FIRM</name>